<feature type="domain" description="PPE" evidence="3">
    <location>
        <begin position="1"/>
        <end position="162"/>
    </location>
</feature>
<comment type="similarity">
    <text evidence="1">Belongs to the mycobacterial PPE family.</text>
</comment>
<dbReference type="Proteomes" id="UP001229081">
    <property type="component" value="Unassembled WGS sequence"/>
</dbReference>
<comment type="caution">
    <text evidence="5">The sequence shown here is derived from an EMBL/GenBank/DDBJ whole genome shotgun (WGS) entry which is preliminary data.</text>
</comment>
<evidence type="ECO:0000313" key="5">
    <source>
        <dbReference type="EMBL" id="MDP7733752.1"/>
    </source>
</evidence>
<protein>
    <submittedName>
        <fullName evidence="5">PPE family protein</fullName>
    </submittedName>
</protein>
<dbReference type="PANTHER" id="PTHR46766">
    <property type="entry name" value="GLUTAMINE-RICH PROTEIN 2"/>
    <property type="match status" value="1"/>
</dbReference>
<dbReference type="RefSeq" id="WP_166433795.1">
    <property type="nucleotide sequence ID" value="NZ_SDLN01000003.1"/>
</dbReference>
<evidence type="ECO:0000313" key="6">
    <source>
        <dbReference type="Proteomes" id="UP001229081"/>
    </source>
</evidence>
<feature type="domain" description="PPE-PPW subfamily C-terminal" evidence="4">
    <location>
        <begin position="469"/>
        <end position="516"/>
    </location>
</feature>
<feature type="compositionally biased region" description="Polar residues" evidence="2">
    <location>
        <begin position="506"/>
        <end position="518"/>
    </location>
</feature>
<dbReference type="EMBL" id="JAUFSA010000001">
    <property type="protein sequence ID" value="MDP7733752.1"/>
    <property type="molecule type" value="Genomic_DNA"/>
</dbReference>
<feature type="region of interest" description="Disordered" evidence="2">
    <location>
        <begin position="348"/>
        <end position="397"/>
    </location>
</feature>
<gene>
    <name evidence="5" type="ORF">QXL92_03155</name>
</gene>
<evidence type="ECO:0000259" key="4">
    <source>
        <dbReference type="Pfam" id="PF18878"/>
    </source>
</evidence>
<feature type="compositionally biased region" description="Pro residues" evidence="2">
    <location>
        <begin position="348"/>
        <end position="368"/>
    </location>
</feature>
<feature type="compositionally biased region" description="Basic residues" evidence="2">
    <location>
        <begin position="433"/>
        <end position="443"/>
    </location>
</feature>
<dbReference type="Gene3D" id="1.20.1260.20">
    <property type="entry name" value="PPE superfamily"/>
    <property type="match status" value="1"/>
</dbReference>
<dbReference type="Pfam" id="PF00823">
    <property type="entry name" value="PPE"/>
    <property type="match status" value="1"/>
</dbReference>
<feature type="region of interest" description="Disordered" evidence="2">
    <location>
        <begin position="499"/>
        <end position="527"/>
    </location>
</feature>
<dbReference type="SUPFAM" id="SSF140459">
    <property type="entry name" value="PE/PPE dimer-like"/>
    <property type="match status" value="1"/>
</dbReference>
<accession>A0AAJ1S117</accession>
<dbReference type="InterPro" id="IPR038332">
    <property type="entry name" value="PPE_sf"/>
</dbReference>
<proteinExistence type="inferred from homology"/>
<dbReference type="InterPro" id="IPR043641">
    <property type="entry name" value="PPE-PPW_C"/>
</dbReference>
<dbReference type="AlphaFoldDB" id="A0AAJ1S117"/>
<name>A0AAJ1S117_9MYCO</name>
<dbReference type="GO" id="GO:0052572">
    <property type="term" value="P:response to host immune response"/>
    <property type="evidence" value="ECO:0007669"/>
    <property type="project" value="TreeGrafter"/>
</dbReference>
<feature type="region of interest" description="Disordered" evidence="2">
    <location>
        <begin position="413"/>
        <end position="482"/>
    </location>
</feature>
<evidence type="ECO:0000256" key="1">
    <source>
        <dbReference type="ARBA" id="ARBA00010652"/>
    </source>
</evidence>
<evidence type="ECO:0000256" key="2">
    <source>
        <dbReference type="SAM" id="MobiDB-lite"/>
    </source>
</evidence>
<dbReference type="InterPro" id="IPR000030">
    <property type="entry name" value="PPE_dom"/>
</dbReference>
<organism evidence="5 6">
    <name type="scientific">Mycobacterium paragordonae</name>
    <dbReference type="NCBI Taxonomy" id="1389713"/>
    <lineage>
        <taxon>Bacteria</taxon>
        <taxon>Bacillati</taxon>
        <taxon>Actinomycetota</taxon>
        <taxon>Actinomycetes</taxon>
        <taxon>Mycobacteriales</taxon>
        <taxon>Mycobacteriaceae</taxon>
        <taxon>Mycobacterium</taxon>
    </lineage>
</organism>
<dbReference type="PANTHER" id="PTHR46766:SF1">
    <property type="entry name" value="GLUTAMINE-RICH PROTEIN 2"/>
    <property type="match status" value="1"/>
</dbReference>
<reference evidence="5" key="1">
    <citation type="submission" date="2023-06" db="EMBL/GenBank/DDBJ databases">
        <title>Identification of two novel mycobacterium reveal diversities and complexities of Mycobacterium gordonae clade.</title>
        <authorList>
            <person name="Matsumoto Y."/>
            <person name="Nakamura S."/>
            <person name="Motooka D."/>
            <person name="Fukushima K."/>
        </authorList>
    </citation>
    <scope>NUCLEOTIDE SEQUENCE</scope>
    <source>
        <strain evidence="5">TY812</strain>
    </source>
</reference>
<evidence type="ECO:0000259" key="3">
    <source>
        <dbReference type="Pfam" id="PF00823"/>
    </source>
</evidence>
<dbReference type="Pfam" id="PF18878">
    <property type="entry name" value="PPE-PPW"/>
    <property type="match status" value="1"/>
</dbReference>
<sequence length="527" mass="52580">MAFPPEVHSALLNSGPGPGPLLAAAGAWNSLSSEYIAVAEELSALVAAVQTQAWQGSAGASYGAANAPYVAWLTRAAADAAAAAAQHEIAAAAYAAAQASMPSLGELAANHATHAVLMATNFFGINTVPIAVNEADYVRMWTQAATTMVAYEELSATAMAAVPQTSAAPPIVKAAPAAASSDPLSSLADFLARVEQVFNRIGLGSNQSLLDYLFSVPPGTDPLSLILKDISIASSPTNGYPALLQGLVGAAGNNPALIAVAYAFGGVAIVYDVTIQVIQFLVTFPLLAAGLAPLLAGPALAGVAAGGAVGIAEAGAHAHADLESVPIEPPSPVTAVTPTAAPVVAAPAPAPATAPPTVAPANPIPSPAPVATGMPGSPPPPGTTPAGPFPYLIGGQISMNSPTTAKAVAKKKAPLPESASTPGALAAVAGDKARKRRQRRARVKERGRGYEYMDMDDGTGQGPDAAPIAASDRGAGRQGFTGTARREVVADAAGLTMLAGDEFGSGPSTPMIPSTWTPDESGEEGPQ</sequence>